<keyword evidence="1" id="KW-0812">Transmembrane</keyword>
<dbReference type="Pfam" id="PF10688">
    <property type="entry name" value="Imp-YgjV"/>
    <property type="match status" value="1"/>
</dbReference>
<gene>
    <name evidence="2" type="ordered locus">Mar181_0325</name>
</gene>
<dbReference type="EMBL" id="CP002771">
    <property type="protein sequence ID" value="AEF53391.1"/>
    <property type="molecule type" value="Genomic_DNA"/>
</dbReference>
<dbReference type="HOGENOM" id="CLU_107941_1_0_6"/>
<evidence type="ECO:0000313" key="2">
    <source>
        <dbReference type="EMBL" id="AEF53391.1"/>
    </source>
</evidence>
<keyword evidence="1" id="KW-0472">Membrane</keyword>
<feature type="transmembrane region" description="Helical" evidence="1">
    <location>
        <begin position="96"/>
        <end position="113"/>
    </location>
</feature>
<feature type="transmembrane region" description="Helical" evidence="1">
    <location>
        <begin position="47"/>
        <end position="65"/>
    </location>
</feature>
<dbReference type="KEGG" id="mpc:Mar181_0325"/>
<dbReference type="AlphaFoldDB" id="F6CXS8"/>
<dbReference type="STRING" id="491952.Mar181_0325"/>
<keyword evidence="1" id="KW-1133">Transmembrane helix</keyword>
<reference evidence="2 3" key="1">
    <citation type="journal article" date="2012" name="Stand. Genomic Sci.">
        <title>Complete genome sequence of Marinomonas posidonica type strain (IVIA-Po-181(T)).</title>
        <authorList>
            <person name="Lucas-Elio P."/>
            <person name="Goodwin L."/>
            <person name="Woyke T."/>
            <person name="Pitluck S."/>
            <person name="Nolan M."/>
            <person name="Kyrpides N.C."/>
            <person name="Detter J.C."/>
            <person name="Copeland A."/>
            <person name="Lu M."/>
            <person name="Bruce D."/>
            <person name="Detter C."/>
            <person name="Tapia R."/>
            <person name="Han S."/>
            <person name="Land M.L."/>
            <person name="Ivanova N."/>
            <person name="Mikhailova N."/>
            <person name="Johnston A.W."/>
            <person name="Sanchez-Amat A."/>
        </authorList>
    </citation>
    <scope>NUCLEOTIDE SEQUENCE [LARGE SCALE GENOMIC DNA]</scope>
    <source>
        <strain evidence="3">CECT 7376 / NCIMB 14433 / IVIA-Po-181</strain>
    </source>
</reference>
<feature type="transmembrane region" description="Helical" evidence="1">
    <location>
        <begin position="72"/>
        <end position="90"/>
    </location>
</feature>
<protein>
    <recommendedName>
        <fullName evidence="4">Inner membrane protein</fullName>
    </recommendedName>
</protein>
<keyword evidence="3" id="KW-1185">Reference proteome</keyword>
<evidence type="ECO:0008006" key="4">
    <source>
        <dbReference type="Google" id="ProtNLM"/>
    </source>
</evidence>
<sequence length="208" mass="24293">MSLLVMMTTLIIHIIFCISYSLRKYMIEKSGHQYFIYFQGRHHLDNFVLSQCLLIFTIFFDLISFQFKKRKIIVFCFFLAAAFNATHFYLLEQPTAAWLMFMGSVRYFVSIFFPSRKVAIPFLIIPIAVLFLTFTGIASILACLGSMIKTSAVFCKHDKKLRQFMMVGTVFWIINNAIVHSPLGVLMEVLFLTSNLIAYYRYYINRTL</sequence>
<name>F6CXS8_MARPP</name>
<dbReference type="Proteomes" id="UP000009230">
    <property type="component" value="Chromosome"/>
</dbReference>
<evidence type="ECO:0000313" key="3">
    <source>
        <dbReference type="Proteomes" id="UP000009230"/>
    </source>
</evidence>
<proteinExistence type="predicted"/>
<evidence type="ECO:0000256" key="1">
    <source>
        <dbReference type="SAM" id="Phobius"/>
    </source>
</evidence>
<dbReference type="eggNOG" id="ENOG5032TMV">
    <property type="taxonomic scope" value="Bacteria"/>
</dbReference>
<organism evidence="2 3">
    <name type="scientific">Marinomonas posidonica (strain CECT 7376 / NCIMB 14433 / IVIA-Po-181)</name>
    <dbReference type="NCBI Taxonomy" id="491952"/>
    <lineage>
        <taxon>Bacteria</taxon>
        <taxon>Pseudomonadati</taxon>
        <taxon>Pseudomonadota</taxon>
        <taxon>Gammaproteobacteria</taxon>
        <taxon>Oceanospirillales</taxon>
        <taxon>Oceanospirillaceae</taxon>
        <taxon>Marinomonas</taxon>
    </lineage>
</organism>
<feature type="transmembrane region" description="Helical" evidence="1">
    <location>
        <begin position="120"/>
        <end position="148"/>
    </location>
</feature>
<accession>F6CXS8</accession>
<dbReference type="InterPro" id="IPR019629">
    <property type="entry name" value="Uncharacterised_HI1736/YgjV"/>
</dbReference>